<name>A0A4U5NXN5_STECR</name>
<keyword evidence="2" id="KW-1185">Reference proteome</keyword>
<accession>A0A4U5NXN5</accession>
<gene>
    <name evidence="1" type="ORF">L596_012632</name>
</gene>
<comment type="caution">
    <text evidence="1">The sequence shown here is derived from an EMBL/GenBank/DDBJ whole genome shotgun (WGS) entry which is preliminary data.</text>
</comment>
<proteinExistence type="predicted"/>
<organism evidence="1 2">
    <name type="scientific">Steinernema carpocapsae</name>
    <name type="common">Entomopathogenic nematode</name>
    <dbReference type="NCBI Taxonomy" id="34508"/>
    <lineage>
        <taxon>Eukaryota</taxon>
        <taxon>Metazoa</taxon>
        <taxon>Ecdysozoa</taxon>
        <taxon>Nematoda</taxon>
        <taxon>Chromadorea</taxon>
        <taxon>Rhabditida</taxon>
        <taxon>Tylenchina</taxon>
        <taxon>Panagrolaimomorpha</taxon>
        <taxon>Strongyloidoidea</taxon>
        <taxon>Steinernematidae</taxon>
        <taxon>Steinernema</taxon>
    </lineage>
</organism>
<dbReference type="Proteomes" id="UP000298663">
    <property type="component" value="Unassembled WGS sequence"/>
</dbReference>
<dbReference type="AlphaFoldDB" id="A0A4U5NXN5"/>
<protein>
    <submittedName>
        <fullName evidence="1">Uncharacterized protein</fullName>
    </submittedName>
</protein>
<evidence type="ECO:0000313" key="2">
    <source>
        <dbReference type="Proteomes" id="UP000298663"/>
    </source>
</evidence>
<reference evidence="1 2" key="1">
    <citation type="journal article" date="2015" name="Genome Biol.">
        <title>Comparative genomics of Steinernema reveals deeply conserved gene regulatory networks.</title>
        <authorList>
            <person name="Dillman A.R."/>
            <person name="Macchietto M."/>
            <person name="Porter C.F."/>
            <person name="Rogers A."/>
            <person name="Williams B."/>
            <person name="Antoshechkin I."/>
            <person name="Lee M.M."/>
            <person name="Goodwin Z."/>
            <person name="Lu X."/>
            <person name="Lewis E.E."/>
            <person name="Goodrich-Blair H."/>
            <person name="Stock S.P."/>
            <person name="Adams B.J."/>
            <person name="Sternberg P.W."/>
            <person name="Mortazavi A."/>
        </authorList>
    </citation>
    <scope>NUCLEOTIDE SEQUENCE [LARGE SCALE GENOMIC DNA]</scope>
    <source>
        <strain evidence="1 2">ALL</strain>
    </source>
</reference>
<sequence>MPDERLHPAGFVLRRDADFGERAHSLALFGIMEESSIHNIEDTSAWLNDAAVCELALLAAQRHNEANETLPVALLHSIYPAWTALAPTAFCSTFPGPSRCFFPLLLACSCELSDRRGKATDFKNALKWQSSHASVDCSRIQNGTKAAASAPNHR</sequence>
<evidence type="ECO:0000313" key="1">
    <source>
        <dbReference type="EMBL" id="TKR88377.1"/>
    </source>
</evidence>
<reference evidence="1 2" key="2">
    <citation type="journal article" date="2019" name="G3 (Bethesda)">
        <title>Hybrid Assembly of the Genome of the Entomopathogenic Nematode Steinernema carpocapsae Identifies the X-Chromosome.</title>
        <authorList>
            <person name="Serra L."/>
            <person name="Macchietto M."/>
            <person name="Macias-Munoz A."/>
            <person name="McGill C.J."/>
            <person name="Rodriguez I.M."/>
            <person name="Rodriguez B."/>
            <person name="Murad R."/>
            <person name="Mortazavi A."/>
        </authorList>
    </citation>
    <scope>NUCLEOTIDE SEQUENCE [LARGE SCALE GENOMIC DNA]</scope>
    <source>
        <strain evidence="1 2">ALL</strain>
    </source>
</reference>
<dbReference type="EMBL" id="AZBU02000003">
    <property type="protein sequence ID" value="TKR88377.1"/>
    <property type="molecule type" value="Genomic_DNA"/>
</dbReference>